<dbReference type="EMBL" id="JACHXI010000001">
    <property type="protein sequence ID" value="MBB3102005.1"/>
    <property type="molecule type" value="Genomic_DNA"/>
</dbReference>
<dbReference type="CDD" id="cd19095">
    <property type="entry name" value="AKR_PA4992-like"/>
    <property type="match status" value="1"/>
</dbReference>
<dbReference type="Gene3D" id="3.20.20.100">
    <property type="entry name" value="NADP-dependent oxidoreductase domain"/>
    <property type="match status" value="1"/>
</dbReference>
<protein>
    <submittedName>
        <fullName evidence="3">Diketogulonate reductase-like aldo/keto reductase</fullName>
    </submittedName>
</protein>
<dbReference type="PROSITE" id="PS51318">
    <property type="entry name" value="TAT"/>
    <property type="match status" value="1"/>
</dbReference>
<comment type="caution">
    <text evidence="3">The sequence shown here is derived from an EMBL/GenBank/DDBJ whole genome shotgun (WGS) entry which is preliminary data.</text>
</comment>
<dbReference type="SUPFAM" id="SSF51430">
    <property type="entry name" value="NAD(P)-linked oxidoreductase"/>
    <property type="match status" value="1"/>
</dbReference>
<dbReference type="Proteomes" id="UP000549250">
    <property type="component" value="Unassembled WGS sequence"/>
</dbReference>
<dbReference type="InterPro" id="IPR053135">
    <property type="entry name" value="AKR2_Oxidoreductase"/>
</dbReference>
<keyword evidence="4" id="KW-1185">Reference proteome</keyword>
<accession>A0A839T231</accession>
<dbReference type="InterPro" id="IPR023210">
    <property type="entry name" value="NADP_OxRdtase_dom"/>
</dbReference>
<dbReference type="RefSeq" id="WP_183164970.1">
    <property type="nucleotide sequence ID" value="NZ_JACHXI010000001.1"/>
</dbReference>
<organism evidence="3 4">
    <name type="scientific">Azomonas macrocytogenes</name>
    <name type="common">Azotobacter macrocytogenes</name>
    <dbReference type="NCBI Taxonomy" id="69962"/>
    <lineage>
        <taxon>Bacteria</taxon>
        <taxon>Pseudomonadati</taxon>
        <taxon>Pseudomonadota</taxon>
        <taxon>Gammaproteobacteria</taxon>
        <taxon>Pseudomonadales</taxon>
        <taxon>Pseudomonadaceae</taxon>
        <taxon>Azomonas</taxon>
    </lineage>
</organism>
<sequence>MPDRRRFLHYSLAASALLASSFWFRHGLAATASETSMLMRKIPSTGEALPVIGLGTADAFNVEQTPEALRPLAEVLDTLFAAGGAVIDTAPSYEKAQGVVGALLAEKGRRAKAFVATKVEGPEAGIAEIERELADLNVEQIDLLQVHSMKNHKTLLPLLREMKTRGRTRYIGITHHAERAQEQMIELVRKEQLDFVQINLSPGERKAQERLLPLCQEKGVAVMINRPFNDGRLFERVAAKPLPDFAAELGCSTWAQLMLKYSIAHPAVTCIIPATSNPAHMADNIKAGSGPLPDAKLRQRIAAYFDA</sequence>
<dbReference type="PANTHER" id="PTHR43312:SF1">
    <property type="entry name" value="NADP-DEPENDENT OXIDOREDUCTASE DOMAIN-CONTAINING PROTEIN"/>
    <property type="match status" value="1"/>
</dbReference>
<evidence type="ECO:0000259" key="2">
    <source>
        <dbReference type="Pfam" id="PF00248"/>
    </source>
</evidence>
<feature type="chain" id="PRO_5032933783" evidence="1">
    <location>
        <begin position="30"/>
        <end position="307"/>
    </location>
</feature>
<dbReference type="Pfam" id="PF00248">
    <property type="entry name" value="Aldo_ket_red"/>
    <property type="match status" value="1"/>
</dbReference>
<dbReference type="InterPro" id="IPR036812">
    <property type="entry name" value="NAD(P)_OxRdtase_dom_sf"/>
</dbReference>
<evidence type="ECO:0000256" key="1">
    <source>
        <dbReference type="SAM" id="SignalP"/>
    </source>
</evidence>
<reference evidence="3 4" key="1">
    <citation type="submission" date="2020-08" db="EMBL/GenBank/DDBJ databases">
        <title>Genomic Encyclopedia of Type Strains, Phase III (KMG-III): the genomes of soil and plant-associated and newly described type strains.</title>
        <authorList>
            <person name="Whitman W."/>
        </authorList>
    </citation>
    <scope>NUCLEOTIDE SEQUENCE [LARGE SCALE GENOMIC DNA]</scope>
    <source>
        <strain evidence="3 4">CECT 4462</strain>
    </source>
</reference>
<proteinExistence type="predicted"/>
<dbReference type="AlphaFoldDB" id="A0A839T231"/>
<name>A0A839T231_AZOMA</name>
<evidence type="ECO:0000313" key="4">
    <source>
        <dbReference type="Proteomes" id="UP000549250"/>
    </source>
</evidence>
<dbReference type="PANTHER" id="PTHR43312">
    <property type="entry name" value="D-THREO-ALDOSE 1-DEHYDROGENASE"/>
    <property type="match status" value="1"/>
</dbReference>
<gene>
    <name evidence="3" type="ORF">FHR87_000365</name>
</gene>
<evidence type="ECO:0000313" key="3">
    <source>
        <dbReference type="EMBL" id="MBB3102005.1"/>
    </source>
</evidence>
<feature type="domain" description="NADP-dependent oxidoreductase" evidence="2">
    <location>
        <begin position="52"/>
        <end position="297"/>
    </location>
</feature>
<keyword evidence="1" id="KW-0732">Signal</keyword>
<feature type="signal peptide" evidence="1">
    <location>
        <begin position="1"/>
        <end position="29"/>
    </location>
</feature>
<dbReference type="InterPro" id="IPR006311">
    <property type="entry name" value="TAT_signal"/>
</dbReference>